<gene>
    <name evidence="2" type="ORF">EJ913_00480</name>
</gene>
<evidence type="ECO:0000256" key="1">
    <source>
        <dbReference type="SAM" id="MobiDB-lite"/>
    </source>
</evidence>
<name>A0A433JEN7_9PROT</name>
<protein>
    <submittedName>
        <fullName evidence="2">Uncharacterized protein</fullName>
    </submittedName>
</protein>
<dbReference type="AlphaFoldDB" id="A0A433JEN7"/>
<organism evidence="2 3">
    <name type="scientific">Azospirillum doebereinerae</name>
    <dbReference type="NCBI Taxonomy" id="92933"/>
    <lineage>
        <taxon>Bacteria</taxon>
        <taxon>Pseudomonadati</taxon>
        <taxon>Pseudomonadota</taxon>
        <taxon>Alphaproteobacteria</taxon>
        <taxon>Rhodospirillales</taxon>
        <taxon>Azospirillaceae</taxon>
        <taxon>Azospirillum</taxon>
    </lineage>
</organism>
<keyword evidence="3" id="KW-1185">Reference proteome</keyword>
<dbReference type="Proteomes" id="UP000280346">
    <property type="component" value="Unassembled WGS sequence"/>
</dbReference>
<proteinExistence type="predicted"/>
<dbReference type="EMBL" id="RZIJ01000001">
    <property type="protein sequence ID" value="RUQ75631.1"/>
    <property type="molecule type" value="Genomic_DNA"/>
</dbReference>
<sequence length="81" mass="8924">MQKDASFVMQRIAATLRPSHEQSEWFRGCIENGQKTRDPLNRPPGRWARSPSADAPRRGPGSPAGGGRPRRGRAAPFPFPS</sequence>
<evidence type="ECO:0000313" key="3">
    <source>
        <dbReference type="Proteomes" id="UP000280346"/>
    </source>
</evidence>
<comment type="caution">
    <text evidence="2">The sequence shown here is derived from an EMBL/GenBank/DDBJ whole genome shotgun (WGS) entry which is preliminary data.</text>
</comment>
<evidence type="ECO:0000313" key="2">
    <source>
        <dbReference type="EMBL" id="RUQ75631.1"/>
    </source>
</evidence>
<accession>A0A433JEN7</accession>
<feature type="region of interest" description="Disordered" evidence="1">
    <location>
        <begin position="17"/>
        <end position="81"/>
    </location>
</feature>
<reference evidence="2 3" key="1">
    <citation type="submission" date="2018-12" db="EMBL/GenBank/DDBJ databases">
        <authorList>
            <person name="Yang Y."/>
        </authorList>
    </citation>
    <scope>NUCLEOTIDE SEQUENCE [LARGE SCALE GENOMIC DNA]</scope>
    <source>
        <strain evidence="2 3">GSF71</strain>
    </source>
</reference>